<dbReference type="SUPFAM" id="SSF49313">
    <property type="entry name" value="Cadherin-like"/>
    <property type="match status" value="3"/>
</dbReference>
<feature type="compositionally biased region" description="Polar residues" evidence="6">
    <location>
        <begin position="777"/>
        <end position="786"/>
    </location>
</feature>
<proteinExistence type="predicted"/>
<evidence type="ECO:0000313" key="11">
    <source>
        <dbReference type="RefSeq" id="XP_072858503.1"/>
    </source>
</evidence>
<keyword evidence="7" id="KW-1133">Transmembrane helix</keyword>
<feature type="domain" description="Cadherin" evidence="9">
    <location>
        <begin position="36"/>
        <end position="132"/>
    </location>
</feature>
<dbReference type="PANTHER" id="PTHR24027">
    <property type="entry name" value="CADHERIN-23"/>
    <property type="match status" value="1"/>
</dbReference>
<gene>
    <name evidence="11" type="primary">LOC110090287</name>
</gene>
<evidence type="ECO:0000313" key="10">
    <source>
        <dbReference type="Proteomes" id="UP001652642"/>
    </source>
</evidence>
<feature type="domain" description="Cadherin" evidence="9">
    <location>
        <begin position="134"/>
        <end position="238"/>
    </location>
</feature>
<dbReference type="Pfam" id="PF00028">
    <property type="entry name" value="Cadherin"/>
    <property type="match status" value="1"/>
</dbReference>
<reference evidence="11" key="1">
    <citation type="submission" date="2025-08" db="UniProtKB">
        <authorList>
            <consortium name="RefSeq"/>
        </authorList>
    </citation>
    <scope>IDENTIFICATION</scope>
</reference>
<protein>
    <submittedName>
        <fullName evidence="11">Uncharacterized protein isoform X1</fullName>
    </submittedName>
</protein>
<sequence length="866" mass="94532">MPPLTCGVLLLAIYMPFHLTTVGADQCSGGSNIFTEIPENSPYGTLVCYLSVFGDLETSTIQLTLSGTHASWFYLDGKAVRLNVSEEKVLDREALETPVLMVSFTCTEDGFSPVEYRIIVQVMNENDNKPQFQEDTIVTQNISELAAVHSVVFSTHAEDADGDTLMYVIDSTSADARYFRIDLPNSGKIVLARTLDFEIKRHLEFVVHAVEMNTKERYNASARIHVNVMDGDDQYPQFLPCNFLSHDGVSVCVSPIYTTNITEGEIKTEPLHFLPGAIHAEDGDRELKAAIAYSILSGTDHGYFHMDNLTGAITMLRPVESRILTPLYSLSIMASQVNDAKKYAVTEVRVRVLAANYYSPHFEKPQFQAFVHEGESVASLVLTYSGRVLLLNAADLDFPDGFNPMVRYTLKHQSNHTQLFQITPGGLLIARADHLQALQRYALQIIARDEESGETTNTTVHVEVLRPGEAVPMDPLEAEHQGALDSGVLAGGLGALLLVTAIALFLILRTMKKRQRHQQNMERAALAMEKHPNVSLKWFQPVNAGKPVPTPGEIYFQNEGYSDLGDEVPKTYGGGQVPNSKQPSVKSEKAVAVRETLMANSLANFDPRAGGQAKINLTLKQEVEEEEDAKAALLNGKMLEQPSDIAPVVEDEALLKNSLARQPSSEGAQVGEEAATQADKEPLPSPGPAGGEEKPSDDVLEGTEEEKCLEAEMLQKEEEDGEKEIQQEGKGMANGDTIRTGPPPENPPAERNCVNNEGGREPTDPSGGIGERADPSQAISGASTVTGAAEADDSLASPEEDPGTPRLLQREMQMLNEASEDEEEEEGEETPKALSPTYQDSLASLPVSDVRMPVTLLQLLEDSIEC</sequence>
<accession>A0ABM5GLG8</accession>
<feature type="signal peptide" evidence="8">
    <location>
        <begin position="1"/>
        <end position="24"/>
    </location>
</feature>
<keyword evidence="4 7" id="KW-0472">Membrane</keyword>
<dbReference type="PRINTS" id="PR00205">
    <property type="entry name" value="CADHERIN"/>
</dbReference>
<organism evidence="10 11">
    <name type="scientific">Pogona vitticeps</name>
    <name type="common">central bearded dragon</name>
    <dbReference type="NCBI Taxonomy" id="103695"/>
    <lineage>
        <taxon>Eukaryota</taxon>
        <taxon>Metazoa</taxon>
        <taxon>Chordata</taxon>
        <taxon>Craniata</taxon>
        <taxon>Vertebrata</taxon>
        <taxon>Euteleostomi</taxon>
        <taxon>Lepidosauria</taxon>
        <taxon>Squamata</taxon>
        <taxon>Bifurcata</taxon>
        <taxon>Unidentata</taxon>
        <taxon>Episquamata</taxon>
        <taxon>Toxicofera</taxon>
        <taxon>Iguania</taxon>
        <taxon>Acrodonta</taxon>
        <taxon>Agamidae</taxon>
        <taxon>Amphibolurinae</taxon>
        <taxon>Pogona</taxon>
    </lineage>
</organism>
<dbReference type="InterPro" id="IPR039808">
    <property type="entry name" value="Cadherin"/>
</dbReference>
<name>A0ABM5GLG8_9SAUR</name>
<dbReference type="SMART" id="SM00112">
    <property type="entry name" value="CA"/>
    <property type="match status" value="3"/>
</dbReference>
<keyword evidence="2" id="KW-0677">Repeat</keyword>
<dbReference type="RefSeq" id="XP_072858503.1">
    <property type="nucleotide sequence ID" value="XM_073002402.1"/>
</dbReference>
<dbReference type="CDD" id="cd11304">
    <property type="entry name" value="Cadherin_repeat"/>
    <property type="match status" value="3"/>
</dbReference>
<keyword evidence="3 5" id="KW-0106">Calcium</keyword>
<feature type="domain" description="Cadherin" evidence="9">
    <location>
        <begin position="363"/>
        <end position="474"/>
    </location>
</feature>
<feature type="transmembrane region" description="Helical" evidence="7">
    <location>
        <begin position="488"/>
        <end position="508"/>
    </location>
</feature>
<dbReference type="Gene3D" id="2.60.40.60">
    <property type="entry name" value="Cadherins"/>
    <property type="match status" value="4"/>
</dbReference>
<comment type="subcellular location">
    <subcellularLocation>
        <location evidence="1">Membrane</location>
    </subcellularLocation>
</comment>
<evidence type="ECO:0000256" key="6">
    <source>
        <dbReference type="SAM" id="MobiDB-lite"/>
    </source>
</evidence>
<dbReference type="Proteomes" id="UP001652642">
    <property type="component" value="Chromosome 5"/>
</dbReference>
<evidence type="ECO:0000256" key="4">
    <source>
        <dbReference type="ARBA" id="ARBA00023136"/>
    </source>
</evidence>
<dbReference type="PANTHER" id="PTHR24027:SF431">
    <property type="entry name" value="CADHERIN-RELATED FAMILY MEMBER 5-LIKE ISOFORM X1"/>
    <property type="match status" value="1"/>
</dbReference>
<evidence type="ECO:0000256" key="5">
    <source>
        <dbReference type="PROSITE-ProRule" id="PRU00043"/>
    </source>
</evidence>
<evidence type="ECO:0000256" key="3">
    <source>
        <dbReference type="ARBA" id="ARBA00022837"/>
    </source>
</evidence>
<feature type="compositionally biased region" description="Acidic residues" evidence="6">
    <location>
        <begin position="818"/>
        <end position="828"/>
    </location>
</feature>
<keyword evidence="8" id="KW-0732">Signal</keyword>
<keyword evidence="7" id="KW-0812">Transmembrane</keyword>
<evidence type="ECO:0000256" key="2">
    <source>
        <dbReference type="ARBA" id="ARBA00022737"/>
    </source>
</evidence>
<feature type="compositionally biased region" description="Basic and acidic residues" evidence="6">
    <location>
        <begin position="705"/>
        <end position="716"/>
    </location>
</feature>
<feature type="domain" description="Cadherin" evidence="9">
    <location>
        <begin position="253"/>
        <end position="362"/>
    </location>
</feature>
<feature type="chain" id="PRO_5046686243" evidence="8">
    <location>
        <begin position="25"/>
        <end position="866"/>
    </location>
</feature>
<feature type="compositionally biased region" description="Acidic residues" evidence="6">
    <location>
        <begin position="790"/>
        <end position="802"/>
    </location>
</feature>
<feature type="region of interest" description="Disordered" evidence="6">
    <location>
        <begin position="660"/>
        <end position="850"/>
    </location>
</feature>
<evidence type="ECO:0000256" key="7">
    <source>
        <dbReference type="SAM" id="Phobius"/>
    </source>
</evidence>
<dbReference type="InterPro" id="IPR002126">
    <property type="entry name" value="Cadherin-like_dom"/>
</dbReference>
<evidence type="ECO:0000256" key="8">
    <source>
        <dbReference type="SAM" id="SignalP"/>
    </source>
</evidence>
<dbReference type="InterPro" id="IPR015919">
    <property type="entry name" value="Cadherin-like_sf"/>
</dbReference>
<dbReference type="PROSITE" id="PS50268">
    <property type="entry name" value="CADHERIN_2"/>
    <property type="match status" value="4"/>
</dbReference>
<evidence type="ECO:0000256" key="1">
    <source>
        <dbReference type="ARBA" id="ARBA00004370"/>
    </source>
</evidence>
<evidence type="ECO:0000259" key="9">
    <source>
        <dbReference type="PROSITE" id="PS50268"/>
    </source>
</evidence>
<dbReference type="GeneID" id="110090287"/>
<keyword evidence="10" id="KW-1185">Reference proteome</keyword>